<accession>C6XEC7</accession>
<reference evidence="2" key="1">
    <citation type="submission" date="2009-07" db="EMBL/GenBank/DDBJ databases">
        <title>Complete sequence of chromosome of Methylovorus sp. SIP3-4.</title>
        <authorList>
            <person name="Lucas S."/>
            <person name="Copeland A."/>
            <person name="Lapidus A."/>
            <person name="Glavina del Rio T."/>
            <person name="Tice H."/>
            <person name="Bruce D."/>
            <person name="Goodwin L."/>
            <person name="Pitluck S."/>
            <person name="Clum A."/>
            <person name="Larimer F."/>
            <person name="Land M."/>
            <person name="Hauser L."/>
            <person name="Kyrpides N."/>
            <person name="Mikhailova N."/>
            <person name="Kayluzhnaya M."/>
            <person name="Chistoserdova L."/>
        </authorList>
    </citation>
    <scope>NUCLEOTIDE SEQUENCE [LARGE SCALE GENOMIC DNA]</scope>
    <source>
        <strain evidence="2">SIP3-4</strain>
    </source>
</reference>
<sequence length="115" mass="12708" precursor="true">MKGQIKNAIITSAVLSIHDHGFLDCWLMLDFGGSSQGFGGYALYLPESFGHHQLLSNAGHFLYRSLKVAGVDEFSQLRGKAIRADADSGRVYGIGHIVKDDWFYPETDFAQEVKA</sequence>
<dbReference type="KEGG" id="mei:Msip34_1657"/>
<keyword evidence="2" id="KW-1185">Reference proteome</keyword>
<dbReference type="eggNOG" id="ENOG502ZIZK">
    <property type="taxonomic scope" value="Bacteria"/>
</dbReference>
<organism evidence="1 2">
    <name type="scientific">Methylovorus glucosotrophus (strain SIP3-4)</name>
    <dbReference type="NCBI Taxonomy" id="582744"/>
    <lineage>
        <taxon>Bacteria</taxon>
        <taxon>Pseudomonadati</taxon>
        <taxon>Pseudomonadota</taxon>
        <taxon>Betaproteobacteria</taxon>
        <taxon>Nitrosomonadales</taxon>
        <taxon>Methylophilaceae</taxon>
        <taxon>Methylovorus</taxon>
    </lineage>
</organism>
<dbReference type="AlphaFoldDB" id="C6XEC7"/>
<dbReference type="STRING" id="582744.Msip34_1657"/>
<dbReference type="Proteomes" id="UP000002743">
    <property type="component" value="Chromosome"/>
</dbReference>
<evidence type="ECO:0000313" key="2">
    <source>
        <dbReference type="Proteomes" id="UP000002743"/>
    </source>
</evidence>
<protein>
    <submittedName>
        <fullName evidence="1">Uncharacterized protein</fullName>
    </submittedName>
</protein>
<dbReference type="EMBL" id="CP001674">
    <property type="protein sequence ID" value="ACT50902.1"/>
    <property type="molecule type" value="Genomic_DNA"/>
</dbReference>
<evidence type="ECO:0000313" key="1">
    <source>
        <dbReference type="EMBL" id="ACT50902.1"/>
    </source>
</evidence>
<gene>
    <name evidence="1" type="ordered locus">Msip34_1657</name>
</gene>
<name>C6XEC7_METGS</name>
<dbReference type="HOGENOM" id="CLU_2106074_0_0_4"/>
<proteinExistence type="predicted"/>
<reference evidence="1 2" key="2">
    <citation type="journal article" date="2011" name="J. Bacteriol.">
        <title>Genomes of three methylotrophs from a single niche uncover genetic and metabolic divergence of Methylophilaceae.</title>
        <authorList>
            <person name="Lapidus A."/>
            <person name="Clum A."/>
            <person name="Labutti K."/>
            <person name="Kaluzhnaya M.G."/>
            <person name="Lim S."/>
            <person name="Beck D.A."/>
            <person name="Glavina Del Rio T."/>
            <person name="Nolan M."/>
            <person name="Mavromatis K."/>
            <person name="Huntemann M."/>
            <person name="Lucas S."/>
            <person name="Lidstrom M.E."/>
            <person name="Ivanova N."/>
            <person name="Chistoserdova L."/>
        </authorList>
    </citation>
    <scope>NUCLEOTIDE SEQUENCE [LARGE SCALE GENOMIC DNA]</scope>
    <source>
        <strain evidence="1 2">SIP3-4</strain>
    </source>
</reference>
<dbReference type="RefSeq" id="WP_015830317.1">
    <property type="nucleotide sequence ID" value="NC_012969.1"/>
</dbReference>